<dbReference type="NCBIfam" id="TIGR00229">
    <property type="entry name" value="sensory_box"/>
    <property type="match status" value="1"/>
</dbReference>
<dbReference type="FunFam" id="3.30.565.10:FF:000006">
    <property type="entry name" value="Sensor histidine kinase WalK"/>
    <property type="match status" value="1"/>
</dbReference>
<evidence type="ECO:0000259" key="10">
    <source>
        <dbReference type="PROSITE" id="PS50112"/>
    </source>
</evidence>
<dbReference type="SMART" id="SM00388">
    <property type="entry name" value="HisKA"/>
    <property type="match status" value="1"/>
</dbReference>
<feature type="region of interest" description="Disordered" evidence="7">
    <location>
        <begin position="710"/>
        <end position="729"/>
    </location>
</feature>
<dbReference type="SUPFAM" id="SSF55781">
    <property type="entry name" value="GAF domain-like"/>
    <property type="match status" value="1"/>
</dbReference>
<dbReference type="SUPFAM" id="SSF55785">
    <property type="entry name" value="PYP-like sensor domain (PAS domain)"/>
    <property type="match status" value="1"/>
</dbReference>
<feature type="modified residue" description="4-aspartylphosphate" evidence="6">
    <location>
        <position position="58"/>
    </location>
</feature>
<dbReference type="InterPro" id="IPR003661">
    <property type="entry name" value="HisK_dim/P_dom"/>
</dbReference>
<dbReference type="Pfam" id="PF01590">
    <property type="entry name" value="GAF"/>
    <property type="match status" value="1"/>
</dbReference>
<dbReference type="InterPro" id="IPR036890">
    <property type="entry name" value="HATPase_C_sf"/>
</dbReference>
<dbReference type="InterPro" id="IPR001789">
    <property type="entry name" value="Sig_transdc_resp-reg_receiver"/>
</dbReference>
<dbReference type="InterPro" id="IPR011006">
    <property type="entry name" value="CheY-like_superfamily"/>
</dbReference>
<sequence>MSSAPATTSILLVDDQPENLTALTGILGDESYRLVTAGSGKDALLRILSEDFAVLLLDVRLPDIDGFEVASLVKQRERSRHTPIIFLTAATDDVSAIYKAYAVGGVDYLLKPLEPEVVRAKVAVFVELHRRGEQIKEQAELLRKAEQRRRDAEVEELRRAAQARYQNLADAIPQCVFTAKLDGGIDYVSSRWLEYTGLAFEALRGWGWQAAVHPNDLNQFVGKWRRCLESGEPFQGECRLRSVHGAYRWHLCQAVPERDVWKRVVAWLGSFTDIDDGKRHEQERIHLLTRERAARAEAEAAVRRSELLAEASSSFSASLDEDSVARALTRLAAERICTWCVLDLRKDGGARRVAAAHRSREAGRFTERFVPRELALAGDGIAAVLTTGRPDLRVECAPRDVAEALDPQDPALVHELGASSYLCVPLVTRGNVLGALSMVWVEPGERFEPPDFAVALDIAQRAALCLENARLLRMTREAVQIREDFVAVASHELKTPLSALVLQIQGLTRALSRAGGAPSPEQVLAKLSHADGQLERLTRLIDTLLDVARINSGQLELSLEDVDLCDVARDVAARLESEVERAGCALELEMPERAIGRWDRLRIDQVISNLLMNAIKYGRGKPIQLRISVDGRSAVLQVMDHGIGIAQEYIGRIFGRFERAAPTSSYGGLGVGLYVVDQILRAHGGTIQVESAPGMGARFQVALPLPPRAAGSDGSLGGRSGPSLTGPAG</sequence>
<dbReference type="SMART" id="SM00387">
    <property type="entry name" value="HATPase_c"/>
    <property type="match status" value="1"/>
</dbReference>
<dbReference type="InterPro" id="IPR029016">
    <property type="entry name" value="GAF-like_dom_sf"/>
</dbReference>
<organism evidence="11 12">
    <name type="scientific">Sorangium cellulosum</name>
    <name type="common">Polyangium cellulosum</name>
    <dbReference type="NCBI Taxonomy" id="56"/>
    <lineage>
        <taxon>Bacteria</taxon>
        <taxon>Pseudomonadati</taxon>
        <taxon>Myxococcota</taxon>
        <taxon>Polyangia</taxon>
        <taxon>Polyangiales</taxon>
        <taxon>Polyangiaceae</taxon>
        <taxon>Sorangium</taxon>
    </lineage>
</organism>
<dbReference type="SUPFAM" id="SSF47384">
    <property type="entry name" value="Homodimeric domain of signal transducing histidine kinase"/>
    <property type="match status" value="1"/>
</dbReference>
<dbReference type="InterPro" id="IPR005467">
    <property type="entry name" value="His_kinase_dom"/>
</dbReference>
<proteinExistence type="predicted"/>
<feature type="domain" description="Histidine kinase" evidence="8">
    <location>
        <begin position="488"/>
        <end position="707"/>
    </location>
</feature>
<dbReference type="InterPro" id="IPR003018">
    <property type="entry name" value="GAF"/>
</dbReference>
<evidence type="ECO:0000256" key="7">
    <source>
        <dbReference type="SAM" id="MobiDB-lite"/>
    </source>
</evidence>
<evidence type="ECO:0000256" key="3">
    <source>
        <dbReference type="ARBA" id="ARBA00022553"/>
    </source>
</evidence>
<dbReference type="PANTHER" id="PTHR43547:SF2">
    <property type="entry name" value="HYBRID SIGNAL TRANSDUCTION HISTIDINE KINASE C"/>
    <property type="match status" value="1"/>
</dbReference>
<evidence type="ECO:0000313" key="12">
    <source>
        <dbReference type="Proteomes" id="UP000075420"/>
    </source>
</evidence>
<dbReference type="FunFam" id="3.30.450.20:FF:000099">
    <property type="entry name" value="Sensory box sensor histidine kinase"/>
    <property type="match status" value="1"/>
</dbReference>
<dbReference type="CDD" id="cd00082">
    <property type="entry name" value="HisKA"/>
    <property type="match status" value="1"/>
</dbReference>
<keyword evidence="3 6" id="KW-0597">Phosphoprotein</keyword>
<gene>
    <name evidence="11" type="ORF">BE08_40005</name>
</gene>
<dbReference type="InterPro" id="IPR013655">
    <property type="entry name" value="PAS_fold_3"/>
</dbReference>
<dbReference type="PRINTS" id="PR00344">
    <property type="entry name" value="BCTRLSENSOR"/>
</dbReference>
<evidence type="ECO:0000256" key="2">
    <source>
        <dbReference type="ARBA" id="ARBA00012438"/>
    </source>
</evidence>
<reference evidence="11 12" key="1">
    <citation type="submission" date="2014-02" db="EMBL/GenBank/DDBJ databases">
        <title>The small core and large imbalanced accessory genome model reveals a collaborative survival strategy of Sorangium cellulosum strains in nature.</title>
        <authorList>
            <person name="Han K."/>
            <person name="Peng R."/>
            <person name="Blom J."/>
            <person name="Li Y.-Z."/>
        </authorList>
    </citation>
    <scope>NUCLEOTIDE SEQUENCE [LARGE SCALE GENOMIC DNA]</scope>
    <source>
        <strain evidence="11 12">So0157-25</strain>
    </source>
</reference>
<evidence type="ECO:0000256" key="5">
    <source>
        <dbReference type="ARBA" id="ARBA00022777"/>
    </source>
</evidence>
<dbReference type="Pfam" id="PF08447">
    <property type="entry name" value="PAS_3"/>
    <property type="match status" value="1"/>
</dbReference>
<dbReference type="PANTHER" id="PTHR43547">
    <property type="entry name" value="TWO-COMPONENT HISTIDINE KINASE"/>
    <property type="match status" value="1"/>
</dbReference>
<evidence type="ECO:0000256" key="4">
    <source>
        <dbReference type="ARBA" id="ARBA00022679"/>
    </source>
</evidence>
<comment type="caution">
    <text evidence="11">The sequence shown here is derived from an EMBL/GenBank/DDBJ whole genome shotgun (WGS) entry which is preliminary data.</text>
</comment>
<dbReference type="Proteomes" id="UP000075420">
    <property type="component" value="Unassembled WGS sequence"/>
</dbReference>
<dbReference type="SUPFAM" id="SSF52172">
    <property type="entry name" value="CheY-like"/>
    <property type="match status" value="1"/>
</dbReference>
<dbReference type="PROSITE" id="PS50110">
    <property type="entry name" value="RESPONSE_REGULATORY"/>
    <property type="match status" value="1"/>
</dbReference>
<dbReference type="CDD" id="cd00130">
    <property type="entry name" value="PAS"/>
    <property type="match status" value="1"/>
</dbReference>
<protein>
    <recommendedName>
        <fullName evidence="2">histidine kinase</fullName>
        <ecNumber evidence="2">2.7.13.3</ecNumber>
    </recommendedName>
</protein>
<evidence type="ECO:0000259" key="9">
    <source>
        <dbReference type="PROSITE" id="PS50110"/>
    </source>
</evidence>
<dbReference type="Gene3D" id="1.10.287.130">
    <property type="match status" value="1"/>
</dbReference>
<feature type="domain" description="PAS" evidence="10">
    <location>
        <begin position="161"/>
        <end position="231"/>
    </location>
</feature>
<dbReference type="Pfam" id="PF00512">
    <property type="entry name" value="HisKA"/>
    <property type="match status" value="1"/>
</dbReference>
<dbReference type="InterPro" id="IPR000014">
    <property type="entry name" value="PAS"/>
</dbReference>
<dbReference type="Gene3D" id="3.30.450.20">
    <property type="entry name" value="PAS domain"/>
    <property type="match status" value="1"/>
</dbReference>
<dbReference type="Gene3D" id="3.40.50.2300">
    <property type="match status" value="1"/>
</dbReference>
<dbReference type="Pfam" id="PF00072">
    <property type="entry name" value="Response_reg"/>
    <property type="match status" value="1"/>
</dbReference>
<dbReference type="InterPro" id="IPR001610">
    <property type="entry name" value="PAC"/>
</dbReference>
<dbReference type="PROSITE" id="PS50112">
    <property type="entry name" value="PAS"/>
    <property type="match status" value="1"/>
</dbReference>
<dbReference type="InterPro" id="IPR003594">
    <property type="entry name" value="HATPase_dom"/>
</dbReference>
<comment type="catalytic activity">
    <reaction evidence="1">
        <text>ATP + protein L-histidine = ADP + protein N-phospho-L-histidine.</text>
        <dbReference type="EC" id="2.7.13.3"/>
    </reaction>
</comment>
<dbReference type="SUPFAM" id="SSF55874">
    <property type="entry name" value="ATPase domain of HSP90 chaperone/DNA topoisomerase II/histidine kinase"/>
    <property type="match status" value="1"/>
</dbReference>
<dbReference type="GO" id="GO:0000155">
    <property type="term" value="F:phosphorelay sensor kinase activity"/>
    <property type="evidence" value="ECO:0007669"/>
    <property type="project" value="InterPro"/>
</dbReference>
<feature type="domain" description="Response regulatory" evidence="9">
    <location>
        <begin position="9"/>
        <end position="126"/>
    </location>
</feature>
<evidence type="ECO:0000256" key="6">
    <source>
        <dbReference type="PROSITE-ProRule" id="PRU00169"/>
    </source>
</evidence>
<dbReference type="PROSITE" id="PS50109">
    <property type="entry name" value="HIS_KIN"/>
    <property type="match status" value="1"/>
</dbReference>
<evidence type="ECO:0000259" key="8">
    <source>
        <dbReference type="PROSITE" id="PS50109"/>
    </source>
</evidence>
<dbReference type="EMBL" id="JELY01001815">
    <property type="protein sequence ID" value="KYF54500.1"/>
    <property type="molecule type" value="Genomic_DNA"/>
</dbReference>
<evidence type="ECO:0000256" key="1">
    <source>
        <dbReference type="ARBA" id="ARBA00000085"/>
    </source>
</evidence>
<dbReference type="InterPro" id="IPR036097">
    <property type="entry name" value="HisK_dim/P_sf"/>
</dbReference>
<name>A0A150PFS1_SORCE</name>
<dbReference type="EC" id="2.7.13.3" evidence="2"/>
<keyword evidence="5" id="KW-0418">Kinase</keyword>
<dbReference type="SMART" id="SM00448">
    <property type="entry name" value="REC"/>
    <property type="match status" value="1"/>
</dbReference>
<evidence type="ECO:0000313" key="11">
    <source>
        <dbReference type="EMBL" id="KYF54500.1"/>
    </source>
</evidence>
<dbReference type="SMART" id="SM00091">
    <property type="entry name" value="PAS"/>
    <property type="match status" value="1"/>
</dbReference>
<dbReference type="Pfam" id="PF02518">
    <property type="entry name" value="HATPase_c"/>
    <property type="match status" value="1"/>
</dbReference>
<keyword evidence="4" id="KW-0808">Transferase</keyword>
<dbReference type="InterPro" id="IPR004358">
    <property type="entry name" value="Sig_transdc_His_kin-like_C"/>
</dbReference>
<dbReference type="AlphaFoldDB" id="A0A150PFS1"/>
<dbReference type="Gene3D" id="3.30.450.40">
    <property type="match status" value="1"/>
</dbReference>
<accession>A0A150PFS1</accession>
<dbReference type="Gene3D" id="3.30.565.10">
    <property type="entry name" value="Histidine kinase-like ATPase, C-terminal domain"/>
    <property type="match status" value="1"/>
</dbReference>
<dbReference type="InterPro" id="IPR035965">
    <property type="entry name" value="PAS-like_dom_sf"/>
</dbReference>
<dbReference type="SMART" id="SM00086">
    <property type="entry name" value="PAC"/>
    <property type="match status" value="1"/>
</dbReference>